<evidence type="ECO:0000313" key="1">
    <source>
        <dbReference type="EMBL" id="EGU34932.1"/>
    </source>
</evidence>
<name>F9RPY0_9VIBR</name>
<comment type="caution">
    <text evidence="1">The sequence shown here is derived from an EMBL/GenBank/DDBJ whole genome shotgun (WGS) entry which is preliminary data.</text>
</comment>
<gene>
    <name evidence="1" type="ORF">VIS19158_10839</name>
</gene>
<organism evidence="1 2">
    <name type="scientific">Vibrio scophthalmi LMG 19158</name>
    <dbReference type="NCBI Taxonomy" id="870967"/>
    <lineage>
        <taxon>Bacteria</taxon>
        <taxon>Pseudomonadati</taxon>
        <taxon>Pseudomonadota</taxon>
        <taxon>Gammaproteobacteria</taxon>
        <taxon>Vibrionales</taxon>
        <taxon>Vibrionaceae</taxon>
        <taxon>Vibrio</taxon>
    </lineage>
</organism>
<sequence>MKESILNSLADNNTLDFSLTGTHENKSCEKTLPAEALTLITEIREMASFQNTAAWHSDSFTFDFQNEYIVVLGDKASRLEEILQTF</sequence>
<dbReference type="EMBL" id="AFWE01000151">
    <property type="protein sequence ID" value="EGU34932.1"/>
    <property type="molecule type" value="Genomic_DNA"/>
</dbReference>
<evidence type="ECO:0000313" key="2">
    <source>
        <dbReference type="Proteomes" id="UP000004349"/>
    </source>
</evidence>
<reference evidence="1 2" key="1">
    <citation type="journal article" date="2012" name="Int. J. Syst. Evol. Microbiol.">
        <title>Vibrio caribbeanicus sp. nov., isolated from the marine sponge Scleritoderma cyanea.</title>
        <authorList>
            <person name="Hoffmann M."/>
            <person name="Monday S.R."/>
            <person name="Allard M.W."/>
            <person name="Strain E.A."/>
            <person name="Whittaker P."/>
            <person name="Naum M."/>
            <person name="McCarthy P.J."/>
            <person name="Lopez J.V."/>
            <person name="Fischer M."/>
            <person name="Brown E.W."/>
        </authorList>
    </citation>
    <scope>NUCLEOTIDE SEQUENCE [LARGE SCALE GENOMIC DNA]</scope>
    <source>
        <strain evidence="1 2">LMG 19158</strain>
    </source>
</reference>
<dbReference type="AlphaFoldDB" id="F9RPY0"/>
<proteinExistence type="predicted"/>
<accession>F9RPY0</accession>
<dbReference type="Proteomes" id="UP000004349">
    <property type="component" value="Unassembled WGS sequence"/>
</dbReference>
<dbReference type="RefSeq" id="WP_005596210.1">
    <property type="nucleotide sequence ID" value="NZ_AFWE01000151.1"/>
</dbReference>
<protein>
    <submittedName>
        <fullName evidence="1">Uncharacterized protein</fullName>
    </submittedName>
</protein>